<feature type="signal peptide" evidence="1">
    <location>
        <begin position="1"/>
        <end position="26"/>
    </location>
</feature>
<dbReference type="InterPro" id="IPR036237">
    <property type="entry name" value="Xyl_isomerase-like_sf"/>
</dbReference>
<accession>A0ABV3ZMD7</accession>
<feature type="domain" description="Xylose isomerase-like TIM barrel" evidence="2">
    <location>
        <begin position="63"/>
        <end position="308"/>
    </location>
</feature>
<dbReference type="PANTHER" id="PTHR12110:SF53">
    <property type="entry name" value="BLR5974 PROTEIN"/>
    <property type="match status" value="1"/>
</dbReference>
<evidence type="ECO:0000259" key="2">
    <source>
        <dbReference type="Pfam" id="PF01261"/>
    </source>
</evidence>
<protein>
    <submittedName>
        <fullName evidence="3">TIM barrel protein</fullName>
    </submittedName>
</protein>
<feature type="chain" id="PRO_5045178928" evidence="1">
    <location>
        <begin position="27"/>
        <end position="312"/>
    </location>
</feature>
<gene>
    <name evidence="3" type="ORF">QTN47_26320</name>
</gene>
<dbReference type="InterPro" id="IPR050312">
    <property type="entry name" value="IolE/XylAMocC-like"/>
</dbReference>
<proteinExistence type="predicted"/>
<evidence type="ECO:0000256" key="1">
    <source>
        <dbReference type="SAM" id="SignalP"/>
    </source>
</evidence>
<name>A0ABV3ZMD7_9BACT</name>
<keyword evidence="1" id="KW-0732">Signal</keyword>
<dbReference type="EMBL" id="JAULBC010000012">
    <property type="protein sequence ID" value="MEX6691052.1"/>
    <property type="molecule type" value="Genomic_DNA"/>
</dbReference>
<evidence type="ECO:0000313" key="4">
    <source>
        <dbReference type="Proteomes" id="UP001560573"/>
    </source>
</evidence>
<comment type="caution">
    <text evidence="3">The sequence shown here is derived from an EMBL/GenBank/DDBJ whole genome shotgun (WGS) entry which is preliminary data.</text>
</comment>
<dbReference type="SUPFAM" id="SSF51658">
    <property type="entry name" value="Xylose isomerase-like"/>
    <property type="match status" value="1"/>
</dbReference>
<dbReference type="RefSeq" id="WP_369332468.1">
    <property type="nucleotide sequence ID" value="NZ_JAULBC010000012.1"/>
</dbReference>
<organism evidence="3 4">
    <name type="scientific">Danxiaibacter flavus</name>
    <dbReference type="NCBI Taxonomy" id="3049108"/>
    <lineage>
        <taxon>Bacteria</taxon>
        <taxon>Pseudomonadati</taxon>
        <taxon>Bacteroidota</taxon>
        <taxon>Chitinophagia</taxon>
        <taxon>Chitinophagales</taxon>
        <taxon>Chitinophagaceae</taxon>
        <taxon>Danxiaibacter</taxon>
    </lineage>
</organism>
<reference evidence="3 4" key="1">
    <citation type="submission" date="2023-07" db="EMBL/GenBank/DDBJ databases">
        <authorList>
            <person name="Lian W.-H."/>
        </authorList>
    </citation>
    <scope>NUCLEOTIDE SEQUENCE [LARGE SCALE GENOMIC DNA]</scope>
    <source>
        <strain evidence="3 4">SYSU DXS3180</strain>
    </source>
</reference>
<keyword evidence="4" id="KW-1185">Reference proteome</keyword>
<sequence length="312" mass="34786">MSTRRHFVKQALLSTSALLIKPSLFAAVKDMGLKISLAEWSLHRALQAGKLDHLDFPAKARNDFGVEAVEYVNGFFGGKKMNFKEAGKNQPYLNELLKRSKDAGVLNHLIMVDEEGPLALPNDKERLQAVDNHKKWIEAASFLGCWTVRVNLHGDGDSEAKKTASIDSLSRLGEFARPMNINVVVENHGSDSSKGFWMADVIKQVGKANVGTLPDFGNFCISHPWGTTQDGCKDEYDRYKGVAEMLPFAKGVSAKTYDFDSNGEQPLMDYKRLMDLVKKSSFKGYIGIEFEGNKGDEEDGIRKTKALIERYL</sequence>
<dbReference type="Proteomes" id="UP001560573">
    <property type="component" value="Unassembled WGS sequence"/>
</dbReference>
<evidence type="ECO:0000313" key="3">
    <source>
        <dbReference type="EMBL" id="MEX6691052.1"/>
    </source>
</evidence>
<dbReference type="PANTHER" id="PTHR12110">
    <property type="entry name" value="HYDROXYPYRUVATE ISOMERASE"/>
    <property type="match status" value="1"/>
</dbReference>
<dbReference type="Pfam" id="PF01261">
    <property type="entry name" value="AP_endonuc_2"/>
    <property type="match status" value="1"/>
</dbReference>
<dbReference type="InterPro" id="IPR013022">
    <property type="entry name" value="Xyl_isomerase-like_TIM-brl"/>
</dbReference>
<dbReference type="Gene3D" id="3.20.20.150">
    <property type="entry name" value="Divalent-metal-dependent TIM barrel enzymes"/>
    <property type="match status" value="1"/>
</dbReference>